<dbReference type="InterPro" id="IPR006558">
    <property type="entry name" value="LamG-like"/>
</dbReference>
<dbReference type="Proteomes" id="UP000245667">
    <property type="component" value="Unassembled WGS sequence"/>
</dbReference>
<dbReference type="InterPro" id="IPR017853">
    <property type="entry name" value="GH"/>
</dbReference>
<dbReference type="SUPFAM" id="SSF49303">
    <property type="entry name" value="beta-Galactosidase/glucuronidase domain"/>
    <property type="match status" value="2"/>
</dbReference>
<dbReference type="InterPro" id="IPR006104">
    <property type="entry name" value="Glyco_hydro_2_N"/>
</dbReference>
<dbReference type="InterPro" id="IPR023232">
    <property type="entry name" value="Glyco_hydro_2_AS"/>
</dbReference>
<evidence type="ECO:0000256" key="9">
    <source>
        <dbReference type="ARBA" id="ARBA00023157"/>
    </source>
</evidence>
<dbReference type="InterPro" id="IPR032312">
    <property type="entry name" value="LacZ_4"/>
</dbReference>
<feature type="signal peptide" evidence="13">
    <location>
        <begin position="1"/>
        <end position="21"/>
    </location>
</feature>
<comment type="cofactor">
    <cofactor evidence="2">
        <name>Ca(2+)</name>
        <dbReference type="ChEBI" id="CHEBI:29108"/>
    </cofactor>
</comment>
<dbReference type="SMART" id="SM01038">
    <property type="entry name" value="Bgal_small_N"/>
    <property type="match status" value="1"/>
</dbReference>
<dbReference type="InterPro" id="IPR014718">
    <property type="entry name" value="GH-type_carb-bd"/>
</dbReference>
<dbReference type="InterPro" id="IPR006101">
    <property type="entry name" value="Glyco_hydro_2"/>
</dbReference>
<dbReference type="OrthoDB" id="9801077at2"/>
<dbReference type="Pfam" id="PF00703">
    <property type="entry name" value="Glyco_hydro_2"/>
    <property type="match status" value="1"/>
</dbReference>
<evidence type="ECO:0000256" key="1">
    <source>
        <dbReference type="ARBA" id="ARBA00001412"/>
    </source>
</evidence>
<dbReference type="InterPro" id="IPR004199">
    <property type="entry name" value="B-gal_small/dom_5"/>
</dbReference>
<dbReference type="SUPFAM" id="SSF49785">
    <property type="entry name" value="Galactose-binding domain-like"/>
    <property type="match status" value="1"/>
</dbReference>
<evidence type="ECO:0000256" key="10">
    <source>
        <dbReference type="ARBA" id="ARBA00023295"/>
    </source>
</evidence>
<dbReference type="Pfam" id="PF02929">
    <property type="entry name" value="Bgal_small_N"/>
    <property type="match status" value="1"/>
</dbReference>
<dbReference type="Pfam" id="PF16353">
    <property type="entry name" value="LacZ_4"/>
    <property type="match status" value="1"/>
</dbReference>
<dbReference type="EMBL" id="QGGQ01000011">
    <property type="protein sequence ID" value="PWK21509.1"/>
    <property type="molecule type" value="Genomic_DNA"/>
</dbReference>
<dbReference type="Pfam" id="PF02837">
    <property type="entry name" value="Glyco_hydro_2_N"/>
    <property type="match status" value="1"/>
</dbReference>
<dbReference type="SUPFAM" id="SSF51445">
    <property type="entry name" value="(Trans)glycosidases"/>
    <property type="match status" value="1"/>
</dbReference>
<dbReference type="Gene3D" id="3.20.20.80">
    <property type="entry name" value="Glycosidases"/>
    <property type="match status" value="1"/>
</dbReference>
<keyword evidence="10 12" id="KW-0326">Glycosidase</keyword>
<dbReference type="EC" id="3.2.1.23" evidence="5 12"/>
<dbReference type="SUPFAM" id="SSF74650">
    <property type="entry name" value="Galactose mutarotase-like"/>
    <property type="match status" value="1"/>
</dbReference>
<dbReference type="InterPro" id="IPR023230">
    <property type="entry name" value="Glyco_hydro_2_CS"/>
</dbReference>
<keyword evidence="9" id="KW-1015">Disulfide bond</keyword>
<dbReference type="Gene3D" id="2.60.120.260">
    <property type="entry name" value="Galactose-binding domain-like"/>
    <property type="match status" value="1"/>
</dbReference>
<evidence type="ECO:0000256" key="4">
    <source>
        <dbReference type="ARBA" id="ARBA00011245"/>
    </source>
</evidence>
<dbReference type="SUPFAM" id="SSF49899">
    <property type="entry name" value="Concanavalin A-like lectins/glucanases"/>
    <property type="match status" value="1"/>
</dbReference>
<dbReference type="GO" id="GO:0005990">
    <property type="term" value="P:lactose catabolic process"/>
    <property type="evidence" value="ECO:0007669"/>
    <property type="project" value="TreeGrafter"/>
</dbReference>
<dbReference type="GO" id="GO:0009341">
    <property type="term" value="C:beta-galactosidase complex"/>
    <property type="evidence" value="ECO:0007669"/>
    <property type="project" value="InterPro"/>
</dbReference>
<dbReference type="InterPro" id="IPR036156">
    <property type="entry name" value="Beta-gal/glucu_dom_sf"/>
</dbReference>
<dbReference type="Pfam" id="PF13385">
    <property type="entry name" value="Laminin_G_3"/>
    <property type="match status" value="1"/>
</dbReference>
<proteinExistence type="inferred from homology"/>
<dbReference type="Proteomes" id="UP000651837">
    <property type="component" value="Unassembled WGS sequence"/>
</dbReference>
<evidence type="ECO:0000256" key="13">
    <source>
        <dbReference type="SAM" id="SignalP"/>
    </source>
</evidence>
<feature type="domain" description="LamG-like jellyroll fold" evidence="14">
    <location>
        <begin position="642"/>
        <end position="784"/>
    </location>
</feature>
<dbReference type="InterPro" id="IPR013783">
    <property type="entry name" value="Ig-like_fold"/>
</dbReference>
<evidence type="ECO:0000259" key="15">
    <source>
        <dbReference type="SMART" id="SM01038"/>
    </source>
</evidence>
<gene>
    <name evidence="16" type="ORF">HZY62_16630</name>
    <name evidence="17" type="ORF">LX92_03660</name>
</gene>
<comment type="catalytic activity">
    <reaction evidence="1 12">
        <text>Hydrolysis of terminal non-reducing beta-D-galactose residues in beta-D-galactosides.</text>
        <dbReference type="EC" id="3.2.1.23"/>
    </reaction>
</comment>
<keyword evidence="8" id="KW-0106">Calcium</keyword>
<dbReference type="EMBL" id="JACWLN010000009">
    <property type="protein sequence ID" value="MBD1262228.1"/>
    <property type="molecule type" value="Genomic_DNA"/>
</dbReference>
<dbReference type="RefSeq" id="WP_109653658.1">
    <property type="nucleotide sequence ID" value="NZ_JACWLN010000009.1"/>
</dbReference>
<organism evidence="17 18">
    <name type="scientific">Maribacter polysiphoniae</name>
    <dbReference type="NCBI Taxonomy" id="429344"/>
    <lineage>
        <taxon>Bacteria</taxon>
        <taxon>Pseudomonadati</taxon>
        <taxon>Bacteroidota</taxon>
        <taxon>Flavobacteriia</taxon>
        <taxon>Flavobacteriales</taxon>
        <taxon>Flavobacteriaceae</taxon>
        <taxon>Maribacter</taxon>
    </lineage>
</organism>
<dbReference type="Gene3D" id="2.70.98.10">
    <property type="match status" value="1"/>
</dbReference>
<dbReference type="PROSITE" id="PS00719">
    <property type="entry name" value="GLYCOSYL_HYDROL_F2_1"/>
    <property type="match status" value="1"/>
</dbReference>
<evidence type="ECO:0000256" key="12">
    <source>
        <dbReference type="RuleBase" id="RU361154"/>
    </source>
</evidence>
<comment type="caution">
    <text evidence="17">The sequence shown here is derived from an EMBL/GenBank/DDBJ whole genome shotgun (WGS) entry which is preliminary data.</text>
</comment>
<dbReference type="InterPro" id="IPR013320">
    <property type="entry name" value="ConA-like_dom_sf"/>
</dbReference>
<evidence type="ECO:0000259" key="14">
    <source>
        <dbReference type="SMART" id="SM00560"/>
    </source>
</evidence>
<dbReference type="PANTHER" id="PTHR46323:SF2">
    <property type="entry name" value="BETA-GALACTOSIDASE"/>
    <property type="match status" value="1"/>
</dbReference>
<dbReference type="Gene3D" id="2.60.40.10">
    <property type="entry name" value="Immunoglobulins"/>
    <property type="match status" value="2"/>
</dbReference>
<dbReference type="GO" id="GO:0004565">
    <property type="term" value="F:beta-galactosidase activity"/>
    <property type="evidence" value="ECO:0007669"/>
    <property type="project" value="UniProtKB-EC"/>
</dbReference>
<dbReference type="GO" id="GO:0030246">
    <property type="term" value="F:carbohydrate binding"/>
    <property type="evidence" value="ECO:0007669"/>
    <property type="project" value="InterPro"/>
</dbReference>
<dbReference type="PRINTS" id="PR00132">
    <property type="entry name" value="GLHYDRLASE2"/>
</dbReference>
<dbReference type="SMART" id="SM00560">
    <property type="entry name" value="LamGL"/>
    <property type="match status" value="1"/>
</dbReference>
<keyword evidence="7 12" id="KW-0378">Hydrolase</keyword>
<evidence type="ECO:0000256" key="5">
    <source>
        <dbReference type="ARBA" id="ARBA00012756"/>
    </source>
</evidence>
<evidence type="ECO:0000256" key="6">
    <source>
        <dbReference type="ARBA" id="ARBA00022729"/>
    </source>
</evidence>
<dbReference type="InterPro" id="IPR006103">
    <property type="entry name" value="Glyco_hydro_2_cat"/>
</dbReference>
<dbReference type="PROSITE" id="PS00608">
    <property type="entry name" value="GLYCOSYL_HYDROL_F2_2"/>
    <property type="match status" value="1"/>
</dbReference>
<comment type="subunit">
    <text evidence="4">Monomer.</text>
</comment>
<protein>
    <recommendedName>
        <fullName evidence="5 12">Beta-galactosidase</fullName>
        <ecNumber evidence="5 12">3.2.1.23</ecNumber>
    </recommendedName>
    <alternativeName>
        <fullName evidence="11 12">Lactase</fullName>
    </alternativeName>
</protein>
<feature type="chain" id="PRO_5016236692" description="Beta-galactosidase" evidence="13">
    <location>
        <begin position="22"/>
        <end position="1263"/>
    </location>
</feature>
<evidence type="ECO:0000256" key="8">
    <source>
        <dbReference type="ARBA" id="ARBA00022837"/>
    </source>
</evidence>
<evidence type="ECO:0000256" key="11">
    <source>
        <dbReference type="ARBA" id="ARBA00032230"/>
    </source>
</evidence>
<evidence type="ECO:0000313" key="18">
    <source>
        <dbReference type="Proteomes" id="UP000245667"/>
    </source>
</evidence>
<dbReference type="InterPro" id="IPR011013">
    <property type="entry name" value="Gal_mutarotase_sf_dom"/>
</dbReference>
<keyword evidence="19" id="KW-1185">Reference proteome</keyword>
<comment type="similarity">
    <text evidence="3 12">Belongs to the glycosyl hydrolase 2 family.</text>
</comment>
<feature type="domain" description="Beta galactosidase small chain/" evidence="15">
    <location>
        <begin position="964"/>
        <end position="1261"/>
    </location>
</feature>
<keyword evidence="6 13" id="KW-0732">Signal</keyword>
<dbReference type="PANTHER" id="PTHR46323">
    <property type="entry name" value="BETA-GALACTOSIDASE"/>
    <property type="match status" value="1"/>
</dbReference>
<accession>A0A316DWE3</accession>
<sequence length="1263" mass="144208">MHKITSFSIIFLFVIPTLAISQDIDFNPNDWQDPGIFEKGQTAPHAFHIPFDTETEALTNDPSQNGNYQLLNGQWDFKWVETPNEVPNRFWEPAFNTEEWDKIQVPSNWQMEGYGHPKFRNISLTFESNPPNIPDYYNPVGCYRRSITIPESWEGKSVKLRFEGVKSATYVWLNGKRVGYNQGGFEPAEFDISPFLEIGENTLAVQVIRFSDGSYLENQDMWRLSGIFRDVKLYAQPKTMIKDHYIVTDLDDTYKNATLSVSAVIGNEENRNRKMLFDFDVFDDNNNSILGRKAESGLLNVHSHSSEKVNIAIQVRNPKKWSAEMPNRYTILIRLKDEAGTILEAFSQKIGFREVEYDNKILTVNGVPIKLNGINSHMHHPEKGQAVPLATLRKDLEIMKQFNMNCVRTCHYPPTPEYLDLADELGIYVVDEVGDEAHSNLQLSEDPKWTEMYKDRTRKLVYRDRNHPSVIMWSAGNESGSGENIKAVIETGKEIDPSRPAWMYGGNTFYIPFEDIVGPRYYIPLGLRHIVKGDMLPKGDIRSSFMDEYLAATGNSLGGLDEYWEIIRRSPRSMGGAIWDFVSPGIKTPRWTLPDKSPKKNDGQIMGRPTFVEGKHGRGLQFTGHDDWVEFYRDPSLDITGNALSIGFWIKPSKIPQPNIFLGKGKEQYGIQMQDPETLEFYINSKSADNYLINDRISAKVKVGPNFYGNWHHIAGIYDGQRLKLYLDDTVVATTEFTGNISTTAFPLCLGREAEKQDQGELSGRMSSMVLDDVRVFDHAVTLTDLKSKVDDAVLALDFDTDSKGEDFYAVGLGGRTYGVIWPDRTIQPEIHQIKKSGQPIGFEMVDSKEGLVKITNYHHFKNLNQLNGYWSLQEDGREIENGILPLDLPAQQSMEVNIPYKTKSSQGERILTIGFSLKEKVDWASENYEVAWEQFILEKASAPFTEIPFGNSLQIKETASDLTIFNKDFTYVYNKEAGKWKSILYQGTEYLEGGPEFKIWRAPLANDVDPWGAYKYNSNKMTTGYGRSIDNQLRTLGLRDMRNLVDTVRVSKNAQEVKIKTKVWSSSSLDPRIMMLVSNDLSAFERDETWTIYPDGTLELNQEITPHGTMPEILPKEGLQFQLPKEFNQVSWYGKGPFETYPDRKTGAKFGIYSSNVDDMYEPYLLPQDYGNRTDVRWLKVSNKQGKGLWISGDTPLNFSLHKYDTDNLSRAVYTYQLKEAPFTILNIDRKVSGVGGTAIRQLQNYREKAISGHYQLKIKPF</sequence>
<reference evidence="16 19" key="2">
    <citation type="submission" date="2020-07" db="EMBL/GenBank/DDBJ databases">
        <title>The draft genome sequence of Maribacter polysiphoniae KCTC 22021.</title>
        <authorList>
            <person name="Mu L."/>
        </authorList>
    </citation>
    <scope>NUCLEOTIDE SEQUENCE [LARGE SCALE GENOMIC DNA]</scope>
    <source>
        <strain evidence="16 19">KCTC 22021</strain>
    </source>
</reference>
<evidence type="ECO:0000313" key="19">
    <source>
        <dbReference type="Proteomes" id="UP000651837"/>
    </source>
</evidence>
<dbReference type="InterPro" id="IPR008979">
    <property type="entry name" value="Galactose-bd-like_sf"/>
</dbReference>
<dbReference type="Gene3D" id="2.60.120.200">
    <property type="match status" value="1"/>
</dbReference>
<reference evidence="17 18" key="1">
    <citation type="submission" date="2018-05" db="EMBL/GenBank/DDBJ databases">
        <title>Genomic Encyclopedia of Archaeal and Bacterial Type Strains, Phase II (KMG-II): from individual species to whole genera.</title>
        <authorList>
            <person name="Goeker M."/>
        </authorList>
    </citation>
    <scope>NUCLEOTIDE SEQUENCE [LARGE SCALE GENOMIC DNA]</scope>
    <source>
        <strain evidence="17 18">DSM 23514</strain>
    </source>
</reference>
<evidence type="ECO:0000313" key="16">
    <source>
        <dbReference type="EMBL" id="MBD1262228.1"/>
    </source>
</evidence>
<dbReference type="InterPro" id="IPR006102">
    <property type="entry name" value="Ig-like_GH2"/>
</dbReference>
<dbReference type="AlphaFoldDB" id="A0A316DWE3"/>
<name>A0A316DWE3_9FLAO</name>
<evidence type="ECO:0000256" key="7">
    <source>
        <dbReference type="ARBA" id="ARBA00022801"/>
    </source>
</evidence>
<evidence type="ECO:0000313" key="17">
    <source>
        <dbReference type="EMBL" id="PWK21509.1"/>
    </source>
</evidence>
<dbReference type="InterPro" id="IPR050347">
    <property type="entry name" value="Bact_Beta-galactosidase"/>
</dbReference>
<dbReference type="Pfam" id="PF02836">
    <property type="entry name" value="Glyco_hydro_2_C"/>
    <property type="match status" value="1"/>
</dbReference>
<evidence type="ECO:0000256" key="2">
    <source>
        <dbReference type="ARBA" id="ARBA00001913"/>
    </source>
</evidence>
<evidence type="ECO:0000256" key="3">
    <source>
        <dbReference type="ARBA" id="ARBA00007401"/>
    </source>
</evidence>